<proteinExistence type="predicted"/>
<protein>
    <submittedName>
        <fullName evidence="2">Uncharacterized protein</fullName>
    </submittedName>
</protein>
<dbReference type="STRING" id="1178482.AR456_17205"/>
<organism evidence="2 3">
    <name type="scientific">Halomonas huangheensis</name>
    <dbReference type="NCBI Taxonomy" id="1178482"/>
    <lineage>
        <taxon>Bacteria</taxon>
        <taxon>Pseudomonadati</taxon>
        <taxon>Pseudomonadota</taxon>
        <taxon>Gammaproteobacteria</taxon>
        <taxon>Oceanospirillales</taxon>
        <taxon>Halomonadaceae</taxon>
        <taxon>Halomonas</taxon>
    </lineage>
</organism>
<dbReference type="Proteomes" id="UP000019113">
    <property type="component" value="Unassembled WGS sequence"/>
</dbReference>
<name>W1NAN5_9GAMM</name>
<evidence type="ECO:0000313" key="2">
    <source>
        <dbReference type="EMBL" id="ERL52251.1"/>
    </source>
</evidence>
<evidence type="ECO:0000313" key="3">
    <source>
        <dbReference type="Proteomes" id="UP000019113"/>
    </source>
</evidence>
<dbReference type="EMBL" id="AVBC01000019">
    <property type="protein sequence ID" value="ERL52251.1"/>
    <property type="molecule type" value="Genomic_DNA"/>
</dbReference>
<reference evidence="2 3" key="1">
    <citation type="submission" date="2013-08" db="EMBL/GenBank/DDBJ databases">
        <title>draft genome of Halomonas huanghegensis, strain BJGMM-B45T.</title>
        <authorList>
            <person name="Miao C."/>
            <person name="Wan Y."/>
            <person name="Jin W."/>
        </authorList>
    </citation>
    <scope>NUCLEOTIDE SEQUENCE [LARGE SCALE GENOMIC DNA]</scope>
    <source>
        <strain evidence="2 3">BJGMM-B45</strain>
    </source>
</reference>
<comment type="caution">
    <text evidence="2">The sequence shown here is derived from an EMBL/GenBank/DDBJ whole genome shotgun (WGS) entry which is preliminary data.</text>
</comment>
<dbReference type="AlphaFoldDB" id="W1NAN5"/>
<dbReference type="OrthoDB" id="6169054at2"/>
<dbReference type="PATRIC" id="fig|1178482.3.peg.1124"/>
<gene>
    <name evidence="2" type="ORF">BJB45_09805</name>
</gene>
<evidence type="ECO:0000256" key="1">
    <source>
        <dbReference type="SAM" id="MobiDB-lite"/>
    </source>
</evidence>
<dbReference type="RefSeq" id="WP_021818083.1">
    <property type="nucleotide sequence ID" value="NZ_AVBC01000019.1"/>
</dbReference>
<accession>W1NAN5</accession>
<dbReference type="KEGG" id="hhu:AR456_17205"/>
<sequence>MKVTSDRNIDNYRLLDSAEAVTEARHGETPSPADAPRAKAFSAPPFVDGSSPEATLSLRARLARATAPVAGDLELYSGARGIELLQHVVDSVLPQLETGSDIAELAAQLIKEEIGMRTEWEARRVEESES</sequence>
<keyword evidence="3" id="KW-1185">Reference proteome</keyword>
<feature type="region of interest" description="Disordered" evidence="1">
    <location>
        <begin position="20"/>
        <end position="50"/>
    </location>
</feature>